<evidence type="ECO:0000313" key="3">
    <source>
        <dbReference type="Proteomes" id="UP000032309"/>
    </source>
</evidence>
<evidence type="ECO:0008006" key="4">
    <source>
        <dbReference type="Google" id="ProtNLM"/>
    </source>
</evidence>
<name>A0ABQ0JUU8_9BACT</name>
<reference evidence="3" key="1">
    <citation type="journal article" date="2015" name="Genome Announc.">
        <title>Draft Genome Sequence of an Anaerobic Ammonium-Oxidizing Bacterium, "Candidatus Brocadia sinica".</title>
        <authorList>
            <person name="Oshiki M."/>
            <person name="Shinyako-Hata K."/>
            <person name="Satoh H."/>
            <person name="Okabe S."/>
        </authorList>
    </citation>
    <scope>NUCLEOTIDE SEQUENCE [LARGE SCALE GENOMIC DNA]</scope>
    <source>
        <strain evidence="3">JPN1</strain>
    </source>
</reference>
<evidence type="ECO:0000313" key="2">
    <source>
        <dbReference type="EMBL" id="GAN32517.1"/>
    </source>
</evidence>
<accession>A0ABQ0JUU8</accession>
<dbReference type="EMBL" id="BAFN01000001">
    <property type="protein sequence ID" value="GAN32517.1"/>
    <property type="molecule type" value="Genomic_DNA"/>
</dbReference>
<dbReference type="Proteomes" id="UP000032309">
    <property type="component" value="Unassembled WGS sequence"/>
</dbReference>
<sequence length="93" mass="10665">MVRTTDNIGQTIRFGYDSRNNQIFFSDAQGKEVKDKEKLFKGLINKDGNTVHFYFDGINRKIKEERDIRKGGQGSGAIDTSNPYNSDLFIDRI</sequence>
<gene>
    <name evidence="2" type="ORF">BROSI_A1032</name>
</gene>
<proteinExistence type="predicted"/>
<feature type="region of interest" description="Disordered" evidence="1">
    <location>
        <begin position="67"/>
        <end position="93"/>
    </location>
</feature>
<keyword evidence="3" id="KW-1185">Reference proteome</keyword>
<organism evidence="2 3">
    <name type="scientific">Candidatus Brocadia sinica JPN1</name>
    <dbReference type="NCBI Taxonomy" id="1197129"/>
    <lineage>
        <taxon>Bacteria</taxon>
        <taxon>Pseudomonadati</taxon>
        <taxon>Planctomycetota</taxon>
        <taxon>Candidatus Brocadiia</taxon>
        <taxon>Candidatus Brocadiales</taxon>
        <taxon>Candidatus Brocadiaceae</taxon>
        <taxon>Candidatus Brocadia</taxon>
    </lineage>
</organism>
<comment type="caution">
    <text evidence="2">The sequence shown here is derived from an EMBL/GenBank/DDBJ whole genome shotgun (WGS) entry which is preliminary data.</text>
</comment>
<protein>
    <recommendedName>
        <fullName evidence="4">Rhs family protein</fullName>
    </recommendedName>
</protein>
<evidence type="ECO:0000256" key="1">
    <source>
        <dbReference type="SAM" id="MobiDB-lite"/>
    </source>
</evidence>
<dbReference type="RefSeq" id="WP_052562669.1">
    <property type="nucleotide sequence ID" value="NZ_BAFN01000001.1"/>
</dbReference>